<organism evidence="2 3">
    <name type="scientific">Nyssa sinensis</name>
    <dbReference type="NCBI Taxonomy" id="561372"/>
    <lineage>
        <taxon>Eukaryota</taxon>
        <taxon>Viridiplantae</taxon>
        <taxon>Streptophyta</taxon>
        <taxon>Embryophyta</taxon>
        <taxon>Tracheophyta</taxon>
        <taxon>Spermatophyta</taxon>
        <taxon>Magnoliopsida</taxon>
        <taxon>eudicotyledons</taxon>
        <taxon>Gunneridae</taxon>
        <taxon>Pentapetalae</taxon>
        <taxon>asterids</taxon>
        <taxon>Cornales</taxon>
        <taxon>Nyssaceae</taxon>
        <taxon>Nyssa</taxon>
    </lineage>
</organism>
<proteinExistence type="predicted"/>
<keyword evidence="3" id="KW-1185">Reference proteome</keyword>
<accession>A0A5J5ANF8</accession>
<gene>
    <name evidence="2" type="ORF">F0562_006514</name>
</gene>
<protein>
    <submittedName>
        <fullName evidence="2">Uncharacterized protein</fullName>
    </submittedName>
</protein>
<name>A0A5J5ANF8_9ASTE</name>
<feature type="region of interest" description="Disordered" evidence="1">
    <location>
        <begin position="20"/>
        <end position="44"/>
    </location>
</feature>
<reference evidence="2 3" key="1">
    <citation type="submission" date="2019-09" db="EMBL/GenBank/DDBJ databases">
        <title>A chromosome-level genome assembly of the Chinese tupelo Nyssa sinensis.</title>
        <authorList>
            <person name="Yang X."/>
            <person name="Kang M."/>
            <person name="Yang Y."/>
            <person name="Xiong H."/>
            <person name="Wang M."/>
            <person name="Zhang Z."/>
            <person name="Wang Z."/>
            <person name="Wu H."/>
            <person name="Ma T."/>
            <person name="Liu J."/>
            <person name="Xi Z."/>
        </authorList>
    </citation>
    <scope>NUCLEOTIDE SEQUENCE [LARGE SCALE GENOMIC DNA]</scope>
    <source>
        <strain evidence="2">J267</strain>
        <tissue evidence="2">Leaf</tissue>
    </source>
</reference>
<evidence type="ECO:0000256" key="1">
    <source>
        <dbReference type="SAM" id="MobiDB-lite"/>
    </source>
</evidence>
<evidence type="ECO:0000313" key="2">
    <source>
        <dbReference type="EMBL" id="KAA8531769.1"/>
    </source>
</evidence>
<dbReference type="EMBL" id="CM018043">
    <property type="protein sequence ID" value="KAA8531769.1"/>
    <property type="molecule type" value="Genomic_DNA"/>
</dbReference>
<dbReference type="Proteomes" id="UP000325577">
    <property type="component" value="Linkage Group LG2"/>
</dbReference>
<dbReference type="AlphaFoldDB" id="A0A5J5ANF8"/>
<evidence type="ECO:0000313" key="3">
    <source>
        <dbReference type="Proteomes" id="UP000325577"/>
    </source>
</evidence>
<dbReference type="OrthoDB" id="1869542at2759"/>
<sequence length="96" mass="11059">MLPSDIVELLAACEKHVFLSESEEEKTEKKPTSKKKRPKKPGLEPVILKDIPPAQCLQQNSLEFLKEKENASFKIICSFEQLQPSITLPFYIWLDE</sequence>
<dbReference type="PANTHER" id="PTHR36387">
    <property type="entry name" value="UDP-N-ACETYLMURAMOYL-L-ALANYL-D-GLUTAMATE-2, 6-DIAMINOPIMELATE LIGASE"/>
    <property type="match status" value="1"/>
</dbReference>
<dbReference type="PANTHER" id="PTHR36387:SF2">
    <property type="entry name" value="UDP-N-ACETYLMURAMOYL-L-ALANYL-D-GLUTAMATE-2, 6-DIAMINOPIMELATE LIGASE"/>
    <property type="match status" value="1"/>
</dbReference>